<organism evidence="2 3">
    <name type="scientific">Photobacterium lutimaris</name>
    <dbReference type="NCBI Taxonomy" id="388278"/>
    <lineage>
        <taxon>Bacteria</taxon>
        <taxon>Pseudomonadati</taxon>
        <taxon>Pseudomonadota</taxon>
        <taxon>Gammaproteobacteria</taxon>
        <taxon>Vibrionales</taxon>
        <taxon>Vibrionaceae</taxon>
        <taxon>Photobacterium</taxon>
    </lineage>
</organism>
<dbReference type="AlphaFoldDB" id="A0A2T3IUQ2"/>
<accession>A0A2T3IUQ2</accession>
<feature type="region of interest" description="Disordered" evidence="1">
    <location>
        <begin position="31"/>
        <end position="61"/>
    </location>
</feature>
<evidence type="ECO:0000313" key="2">
    <source>
        <dbReference type="EMBL" id="PSU32112.1"/>
    </source>
</evidence>
<reference evidence="2 3" key="1">
    <citation type="submission" date="2018-03" db="EMBL/GenBank/DDBJ databases">
        <title>Whole genome sequencing of Histamine producing bacteria.</title>
        <authorList>
            <person name="Butler K."/>
        </authorList>
    </citation>
    <scope>NUCLEOTIDE SEQUENCE [LARGE SCALE GENOMIC DNA]</scope>
    <source>
        <strain evidence="2 3">JCM 13586</strain>
    </source>
</reference>
<evidence type="ECO:0000313" key="3">
    <source>
        <dbReference type="Proteomes" id="UP000241222"/>
    </source>
</evidence>
<feature type="compositionally biased region" description="Basic and acidic residues" evidence="1">
    <location>
        <begin position="36"/>
        <end position="46"/>
    </location>
</feature>
<dbReference type="EMBL" id="PYMH01000011">
    <property type="protein sequence ID" value="PSU32112.1"/>
    <property type="molecule type" value="Genomic_DNA"/>
</dbReference>
<name>A0A2T3IUQ2_9GAMM</name>
<evidence type="ECO:0000256" key="1">
    <source>
        <dbReference type="SAM" id="MobiDB-lite"/>
    </source>
</evidence>
<proteinExistence type="predicted"/>
<protein>
    <submittedName>
        <fullName evidence="2">Uncharacterized protein</fullName>
    </submittedName>
</protein>
<sequence>MEISSSSFPAKDVAGPLYQAKQTQKLVDIHQQSTNKFKEDPKKDPDTAVISADNKAQTQEHRLIIKKKVADAIDEHRPSKPDFYSQNITPDPGTGNGKVLDTAV</sequence>
<feature type="region of interest" description="Disordered" evidence="1">
    <location>
        <begin position="74"/>
        <end position="104"/>
    </location>
</feature>
<dbReference type="Proteomes" id="UP000241222">
    <property type="component" value="Unassembled WGS sequence"/>
</dbReference>
<gene>
    <name evidence="2" type="ORF">C9I99_20090</name>
</gene>
<dbReference type="RefSeq" id="WP_107350616.1">
    <property type="nucleotide sequence ID" value="NZ_PYMH01000011.1"/>
</dbReference>
<comment type="caution">
    <text evidence="2">The sequence shown here is derived from an EMBL/GenBank/DDBJ whole genome shotgun (WGS) entry which is preliminary data.</text>
</comment>
<dbReference type="OrthoDB" id="5828305at2"/>
<keyword evidence="3" id="KW-1185">Reference proteome</keyword>